<keyword evidence="1" id="KW-0472">Membrane</keyword>
<protein>
    <submittedName>
        <fullName evidence="2">Uncharacterized protein</fullName>
    </submittedName>
</protein>
<dbReference type="Proteomes" id="UP000434342">
    <property type="component" value="Unassembled WGS sequence"/>
</dbReference>
<accession>A0A6N7WVD2</accession>
<reference evidence="2 3" key="1">
    <citation type="submission" date="2019-08" db="EMBL/GenBank/DDBJ databases">
        <title>In-depth cultivation of the pig gut microbiome towards novel bacterial diversity and tailored functional studies.</title>
        <authorList>
            <person name="Wylensek D."/>
            <person name="Hitch T.C.A."/>
            <person name="Clavel T."/>
        </authorList>
    </citation>
    <scope>NUCLEOTIDE SEQUENCE [LARGE SCALE GENOMIC DNA]</scope>
    <source>
        <strain evidence="2 3">WB01_CNA04</strain>
    </source>
</reference>
<organism evidence="2 3">
    <name type="scientific">Parafannyhessea umbonata</name>
    <dbReference type="NCBI Taxonomy" id="604330"/>
    <lineage>
        <taxon>Bacteria</taxon>
        <taxon>Bacillati</taxon>
        <taxon>Actinomycetota</taxon>
        <taxon>Coriobacteriia</taxon>
        <taxon>Coriobacteriales</taxon>
        <taxon>Atopobiaceae</taxon>
        <taxon>Parafannyhessea</taxon>
    </lineage>
</organism>
<name>A0A6N7WVD2_9ACTN</name>
<feature type="transmembrane region" description="Helical" evidence="1">
    <location>
        <begin position="638"/>
        <end position="657"/>
    </location>
</feature>
<dbReference type="AlphaFoldDB" id="A0A6N7WVD2"/>
<dbReference type="EMBL" id="VUND01000001">
    <property type="protein sequence ID" value="MST60041.1"/>
    <property type="molecule type" value="Genomic_DNA"/>
</dbReference>
<feature type="transmembrane region" description="Helical" evidence="1">
    <location>
        <begin position="612"/>
        <end position="632"/>
    </location>
</feature>
<comment type="caution">
    <text evidence="2">The sequence shown here is derived from an EMBL/GenBank/DDBJ whole genome shotgun (WGS) entry which is preliminary data.</text>
</comment>
<feature type="transmembrane region" description="Helical" evidence="1">
    <location>
        <begin position="568"/>
        <end position="591"/>
    </location>
</feature>
<evidence type="ECO:0000313" key="2">
    <source>
        <dbReference type="EMBL" id="MST60041.1"/>
    </source>
</evidence>
<evidence type="ECO:0000256" key="1">
    <source>
        <dbReference type="SAM" id="Phobius"/>
    </source>
</evidence>
<proteinExistence type="predicted"/>
<dbReference type="RefSeq" id="WP_154540123.1">
    <property type="nucleotide sequence ID" value="NZ_VUND01000001.1"/>
</dbReference>
<gene>
    <name evidence="2" type="ORF">FYJ69_03795</name>
</gene>
<feature type="transmembrane region" description="Helical" evidence="1">
    <location>
        <begin position="543"/>
        <end position="562"/>
    </location>
</feature>
<keyword evidence="1" id="KW-0812">Transmembrane</keyword>
<sequence>MANAEAGSAYISIIPSMKDFDTKLSSGISDAVGKVGKVAAAAFAAVGAGAVAAGKMALDSYSDYEQLSGGMKALFGSAYGTVMQNASSAYEKMGMSANDYMRNVTGVSGALRHSIGGDSQEVARMANVAMQDIADNASVYGTDIGTITEGYMSLARGNYQMLDTVTQGYYAGTKTGLEQLIKDANEYERSQGRAGDLTVDSYADIVQAIHDYQEQMGVAGNATKEAYDTISGSMDMAKAAWQNWLTGLGDENVDMGKLTDQLLQAIEAVAQNVGPRVKIIGERIVAALPQMAQMVGQAAYSLLREAFVGAWNMVSDALSGINISMPKLDASGFDQGWEDLLATMRQLAPVVAGVAGALGALKVVDEVSSGVEALTAAIGKLVVVKQVGEGAEAAAGSVQLLVNPLGAVAIAVGAAVAVFGTLYATNEDFRNSVNSLASDVASTVQPAIDAAKGALQGIGDYLSATFGPAIQTAGQGLSEFAGNLGQTFAPVAEAASGALQGIADAVSGTLVPAFQTLATFVQPALTLIANVLASVLGPALQTVASIVSTVFATAFTVAGSIISGAMQVIGGVVQAVVGTIQTIIGVFVGLFTGDWSMAASGASSIMQGFSSAVLGIFNALTGTLGGILRGIASLFSNVFNGVAGVVGGIFGGVAKTMGSKIDGAKSVVKAGLSAISGFFKGLHLELPRIKLPHFSLSGDFDLAKGKVPHISVSWYAKGGIAQHLAVLGEAGAEAIVPYTNRNIMPWANALSAAMDEPEGGYGDPQADVLAELRSLHRDVANLRVYIDKRTLVGSIATDARAAQRMMA</sequence>
<evidence type="ECO:0000313" key="3">
    <source>
        <dbReference type="Proteomes" id="UP000434342"/>
    </source>
</evidence>
<keyword evidence="1" id="KW-1133">Transmembrane helix</keyword>